<feature type="chain" id="PRO_5008323486" description="DUF4232 domain-containing protein" evidence="1">
    <location>
        <begin position="31"/>
        <end position="173"/>
    </location>
</feature>
<dbReference type="AlphaFoldDB" id="A0A1A3H0A6"/>
<evidence type="ECO:0000256" key="1">
    <source>
        <dbReference type="SAM" id="SignalP"/>
    </source>
</evidence>
<protein>
    <recommendedName>
        <fullName evidence="2">DUF4232 domain-containing protein</fullName>
    </recommendedName>
</protein>
<name>A0A1A3H0A6_MYCMU</name>
<dbReference type="STRING" id="56689.GCA_001291445_01672"/>
<dbReference type="PROSITE" id="PS51257">
    <property type="entry name" value="PROKAR_LIPOPROTEIN"/>
    <property type="match status" value="1"/>
</dbReference>
<evidence type="ECO:0000313" key="4">
    <source>
        <dbReference type="Proteomes" id="UP000093898"/>
    </source>
</evidence>
<dbReference type="Pfam" id="PF14016">
    <property type="entry name" value="DUF4232"/>
    <property type="match status" value="1"/>
</dbReference>
<gene>
    <name evidence="3" type="ORF">A5630_23600</name>
</gene>
<dbReference type="EMBL" id="LZLC01000140">
    <property type="protein sequence ID" value="OBJ41051.1"/>
    <property type="molecule type" value="Genomic_DNA"/>
</dbReference>
<keyword evidence="1" id="KW-0732">Signal</keyword>
<accession>A0A1A3H0A6</accession>
<dbReference type="InterPro" id="IPR025326">
    <property type="entry name" value="DUF4232"/>
</dbReference>
<evidence type="ECO:0000259" key="2">
    <source>
        <dbReference type="Pfam" id="PF14016"/>
    </source>
</evidence>
<feature type="signal peptide" evidence="1">
    <location>
        <begin position="1"/>
        <end position="30"/>
    </location>
</feature>
<evidence type="ECO:0000313" key="3">
    <source>
        <dbReference type="EMBL" id="OBJ41051.1"/>
    </source>
</evidence>
<sequence length="173" mass="17191">MSIVKGAGMRTVVAIPLAVACAWPITVAHAEPVQVPRCATAQLTPSLGPPDGAAGTTFYPVILKNSGDAPCSMSGYPAVSFIAGSDNHVVGVAANQDAETVIGVVVIEPGQSTAANLGIVNAGNFPADCDAVPVSGLQVNLPGDTAPIIISHADTACASTAYPTLRVGPFTGA</sequence>
<feature type="domain" description="DUF4232" evidence="2">
    <location>
        <begin position="38"/>
        <end position="170"/>
    </location>
</feature>
<organism evidence="3 4">
    <name type="scientific">Mycolicibacterium mucogenicum</name>
    <name type="common">Mycobacterium mucogenicum</name>
    <dbReference type="NCBI Taxonomy" id="56689"/>
    <lineage>
        <taxon>Bacteria</taxon>
        <taxon>Bacillati</taxon>
        <taxon>Actinomycetota</taxon>
        <taxon>Actinomycetes</taxon>
        <taxon>Mycobacteriales</taxon>
        <taxon>Mycobacteriaceae</taxon>
        <taxon>Mycolicibacterium</taxon>
    </lineage>
</organism>
<proteinExistence type="predicted"/>
<comment type="caution">
    <text evidence="3">The sequence shown here is derived from an EMBL/GenBank/DDBJ whole genome shotgun (WGS) entry which is preliminary data.</text>
</comment>
<dbReference type="Proteomes" id="UP000093898">
    <property type="component" value="Unassembled WGS sequence"/>
</dbReference>
<reference evidence="3 4" key="1">
    <citation type="submission" date="2016-06" db="EMBL/GenBank/DDBJ databases">
        <authorList>
            <person name="Kjaerup R.B."/>
            <person name="Dalgaard T.S."/>
            <person name="Juul-Madsen H.R."/>
        </authorList>
    </citation>
    <scope>NUCLEOTIDE SEQUENCE [LARGE SCALE GENOMIC DNA]</scope>
    <source>
        <strain evidence="3 4">1127319.6</strain>
    </source>
</reference>